<organism evidence="2 3">
    <name type="scientific">Candidatus Niyogibacteria bacterium CG10_big_fil_rev_8_21_14_0_10_46_36</name>
    <dbReference type="NCBI Taxonomy" id="1974726"/>
    <lineage>
        <taxon>Bacteria</taxon>
        <taxon>Candidatus Niyogiibacteriota</taxon>
    </lineage>
</organism>
<proteinExistence type="predicted"/>
<dbReference type="Proteomes" id="UP000231503">
    <property type="component" value="Unassembled WGS sequence"/>
</dbReference>
<reference evidence="3" key="1">
    <citation type="submission" date="2017-09" db="EMBL/GenBank/DDBJ databases">
        <title>Depth-based differentiation of microbial function through sediment-hosted aquifers and enrichment of novel symbionts in the deep terrestrial subsurface.</title>
        <authorList>
            <person name="Probst A.J."/>
            <person name="Ladd B."/>
            <person name="Jarett J.K."/>
            <person name="Geller-Mcgrath D.E."/>
            <person name="Sieber C.M.K."/>
            <person name="Emerson J.B."/>
            <person name="Anantharaman K."/>
            <person name="Thomas B.C."/>
            <person name="Malmstrom R."/>
            <person name="Stieglmeier M."/>
            <person name="Klingl A."/>
            <person name="Woyke T."/>
            <person name="Ryan C.M."/>
            <person name="Banfield J.F."/>
        </authorList>
    </citation>
    <scope>NUCLEOTIDE SEQUENCE [LARGE SCALE GENOMIC DNA]</scope>
</reference>
<evidence type="ECO:0000256" key="1">
    <source>
        <dbReference type="SAM" id="Phobius"/>
    </source>
</evidence>
<name>A0A2H0TDA4_9BACT</name>
<dbReference type="InterPro" id="IPR027981">
    <property type="entry name" value="DUF4446"/>
</dbReference>
<evidence type="ECO:0000313" key="2">
    <source>
        <dbReference type="EMBL" id="PIR69540.1"/>
    </source>
</evidence>
<comment type="caution">
    <text evidence="2">The sequence shown here is derived from an EMBL/GenBank/DDBJ whole genome shotgun (WGS) entry which is preliminary data.</text>
</comment>
<dbReference type="AlphaFoldDB" id="A0A2H0TDA4"/>
<dbReference type="Pfam" id="PF14584">
    <property type="entry name" value="DUF4446"/>
    <property type="match status" value="1"/>
</dbReference>
<keyword evidence="1" id="KW-0472">Membrane</keyword>
<feature type="transmembrane region" description="Helical" evidence="1">
    <location>
        <begin position="44"/>
        <end position="64"/>
    </location>
</feature>
<gene>
    <name evidence="2" type="ORF">COU47_02160</name>
</gene>
<dbReference type="EMBL" id="PFCO01000005">
    <property type="protein sequence ID" value="PIR69540.1"/>
    <property type="molecule type" value="Genomic_DNA"/>
</dbReference>
<evidence type="ECO:0008006" key="4">
    <source>
        <dbReference type="Google" id="ProtNLM"/>
    </source>
</evidence>
<keyword evidence="1" id="KW-0812">Transmembrane</keyword>
<sequence>MSVGQCLRRGRDFREAKSCDRILPLPQPYTRAPILNMQIDQTTIFIAIAGITVLVAIWIIWIEVRLKRIFRGRRTKDLESLLTDIAEDISAIQKQLREDGTHIATLEKELEQSARHVGMVRFNAFNEAGGDQSFAVTLLNDKKDGIVISSLHNRETNRVYAKPIEQAASAYHLSEEEKEAIRRAVTRGS</sequence>
<evidence type="ECO:0000313" key="3">
    <source>
        <dbReference type="Proteomes" id="UP000231503"/>
    </source>
</evidence>
<accession>A0A2H0TDA4</accession>
<keyword evidence="1" id="KW-1133">Transmembrane helix</keyword>
<protein>
    <recommendedName>
        <fullName evidence="4">DUF4446 domain-containing protein</fullName>
    </recommendedName>
</protein>